<dbReference type="EMBL" id="CP032452">
    <property type="protein sequence ID" value="QEZ68932.1"/>
    <property type="molecule type" value="Genomic_DNA"/>
</dbReference>
<accession>A0A5P3XF22</accession>
<dbReference type="AlphaFoldDB" id="A0A5P3XF22"/>
<dbReference type="InterPro" id="IPR041657">
    <property type="entry name" value="HTH_17"/>
</dbReference>
<name>A0A5P3XF22_PARBF</name>
<dbReference type="GO" id="GO:0003677">
    <property type="term" value="F:DNA binding"/>
    <property type="evidence" value="ECO:0007669"/>
    <property type="project" value="UniProtKB-KW"/>
</dbReference>
<dbReference type="RefSeq" id="WP_150886612.1">
    <property type="nucleotide sequence ID" value="NZ_CP032452.1"/>
</dbReference>
<feature type="domain" description="Helix-turn-helix" evidence="1">
    <location>
        <begin position="5"/>
        <end position="57"/>
    </location>
</feature>
<dbReference type="Pfam" id="PF12728">
    <property type="entry name" value="HTH_17"/>
    <property type="match status" value="1"/>
</dbReference>
<evidence type="ECO:0000259" key="1">
    <source>
        <dbReference type="Pfam" id="PF12728"/>
    </source>
</evidence>
<dbReference type="Proteomes" id="UP000326961">
    <property type="component" value="Chromosome"/>
</dbReference>
<evidence type="ECO:0000313" key="2">
    <source>
        <dbReference type="EMBL" id="QEZ68932.1"/>
    </source>
</evidence>
<organism evidence="2 3">
    <name type="scientific">Paraclostridium bifermentans</name>
    <name type="common">Clostridium bifermentans</name>
    <dbReference type="NCBI Taxonomy" id="1490"/>
    <lineage>
        <taxon>Bacteria</taxon>
        <taxon>Bacillati</taxon>
        <taxon>Bacillota</taxon>
        <taxon>Clostridia</taxon>
        <taxon>Peptostreptococcales</taxon>
        <taxon>Peptostreptococcaceae</taxon>
        <taxon>Paraclostridium</taxon>
    </lineage>
</organism>
<keyword evidence="2" id="KW-0238">DNA-binding</keyword>
<protein>
    <submittedName>
        <fullName evidence="2">DNA-binding protein</fullName>
    </submittedName>
</protein>
<reference evidence="2 3" key="1">
    <citation type="submission" date="2018-09" db="EMBL/GenBank/DDBJ databases">
        <title>A clostridial neurotoxin that targets Anopheles mosquitoes.</title>
        <authorList>
            <person name="Contreras E."/>
            <person name="Masuyer G."/>
            <person name="Qureshi N."/>
            <person name="Chawla S."/>
            <person name="Lim H.L."/>
            <person name="Chen J."/>
            <person name="Stenmark P."/>
            <person name="Gill S."/>
        </authorList>
    </citation>
    <scope>NUCLEOTIDE SEQUENCE [LARGE SCALE GENOMIC DNA]</scope>
    <source>
        <strain evidence="2 3">Cbm</strain>
    </source>
</reference>
<gene>
    <name evidence="2" type="ORF">D4A35_08295</name>
</gene>
<sequence>MEKKVLTAKDIQEILGVCERTAYSLIRQALIRDDMFKVIKIGRLYKIPTKPFLDWIDNVDSL</sequence>
<proteinExistence type="predicted"/>
<evidence type="ECO:0000313" key="3">
    <source>
        <dbReference type="Proteomes" id="UP000326961"/>
    </source>
</evidence>